<feature type="region of interest" description="Disordered" evidence="1">
    <location>
        <begin position="833"/>
        <end position="854"/>
    </location>
</feature>
<name>A0AA39QZB9_9LECA</name>
<feature type="region of interest" description="Disordered" evidence="1">
    <location>
        <begin position="1"/>
        <end position="201"/>
    </location>
</feature>
<dbReference type="AlphaFoldDB" id="A0AA39QZB9"/>
<feature type="compositionally biased region" description="Polar residues" evidence="1">
    <location>
        <begin position="51"/>
        <end position="67"/>
    </location>
</feature>
<feature type="domain" description="DUF8004" evidence="2">
    <location>
        <begin position="419"/>
        <end position="511"/>
    </location>
</feature>
<feature type="compositionally biased region" description="Low complexity" evidence="1">
    <location>
        <begin position="96"/>
        <end position="105"/>
    </location>
</feature>
<dbReference type="InterPro" id="IPR058317">
    <property type="entry name" value="DUF8004"/>
</dbReference>
<comment type="caution">
    <text evidence="3">The sequence shown here is derived from an EMBL/GenBank/DDBJ whole genome shotgun (WGS) entry which is preliminary data.</text>
</comment>
<feature type="compositionally biased region" description="Low complexity" evidence="1">
    <location>
        <begin position="150"/>
        <end position="170"/>
    </location>
</feature>
<evidence type="ECO:0000259" key="2">
    <source>
        <dbReference type="Pfam" id="PF26013"/>
    </source>
</evidence>
<organism evidence="3 4">
    <name type="scientific">Cladonia borealis</name>
    <dbReference type="NCBI Taxonomy" id="184061"/>
    <lineage>
        <taxon>Eukaryota</taxon>
        <taxon>Fungi</taxon>
        <taxon>Dikarya</taxon>
        <taxon>Ascomycota</taxon>
        <taxon>Pezizomycotina</taxon>
        <taxon>Lecanoromycetes</taxon>
        <taxon>OSLEUM clade</taxon>
        <taxon>Lecanoromycetidae</taxon>
        <taxon>Lecanorales</taxon>
        <taxon>Lecanorineae</taxon>
        <taxon>Cladoniaceae</taxon>
        <taxon>Cladonia</taxon>
    </lineage>
</organism>
<evidence type="ECO:0000313" key="4">
    <source>
        <dbReference type="Proteomes" id="UP001166286"/>
    </source>
</evidence>
<accession>A0AA39QZB9</accession>
<feature type="compositionally biased region" description="Low complexity" evidence="1">
    <location>
        <begin position="1"/>
        <end position="27"/>
    </location>
</feature>
<reference evidence="3" key="1">
    <citation type="submission" date="2023-03" db="EMBL/GenBank/DDBJ databases">
        <title>Complete genome of Cladonia borealis.</title>
        <authorList>
            <person name="Park H."/>
        </authorList>
    </citation>
    <scope>NUCLEOTIDE SEQUENCE</scope>
    <source>
        <strain evidence="3">ANT050790</strain>
    </source>
</reference>
<keyword evidence="4" id="KW-1185">Reference proteome</keyword>
<protein>
    <recommendedName>
        <fullName evidence="2">DUF8004 domain-containing protein</fullName>
    </recommendedName>
</protein>
<feature type="region of interest" description="Disordered" evidence="1">
    <location>
        <begin position="296"/>
        <end position="327"/>
    </location>
</feature>
<evidence type="ECO:0000313" key="3">
    <source>
        <dbReference type="EMBL" id="KAK0511945.1"/>
    </source>
</evidence>
<evidence type="ECO:0000256" key="1">
    <source>
        <dbReference type="SAM" id="MobiDB-lite"/>
    </source>
</evidence>
<feature type="region of interest" description="Disordered" evidence="1">
    <location>
        <begin position="642"/>
        <end position="672"/>
    </location>
</feature>
<dbReference type="Pfam" id="PF26013">
    <property type="entry name" value="DUF8004"/>
    <property type="match status" value="1"/>
</dbReference>
<dbReference type="PANTHER" id="PTHR39601">
    <property type="entry name" value="CHORIOGENIN HMINOR"/>
    <property type="match status" value="1"/>
</dbReference>
<dbReference type="EMBL" id="JAFEKC020000012">
    <property type="protein sequence ID" value="KAK0511945.1"/>
    <property type="molecule type" value="Genomic_DNA"/>
</dbReference>
<proteinExistence type="predicted"/>
<gene>
    <name evidence="3" type="ORF">JMJ35_005795</name>
</gene>
<sequence length="896" mass="98820">MAKRISSIFSTSSNYSDQSSDSRYGSSLHPARPSKEQSSVATPHKSMPNLRPTNSLQDPQITQSSAATPPFNPAIPPRLGHDELMLQPPEYPPSFPVRSSSRPSSIAGLPNNMDELLLPPPPLLKPLPGRSESPTGSRPVSRGSGPVNLPDSRSPSRPGSRPASPATSRPQTPTTEQGLLKKKSWLTGKLHTGSRGGEDTAQMPQAWAVTPQQKIPYDVHPLANFHKVPELWNESGNTFVYLHARECGRGPSMKVDSAIFASSKKLIHAAYGGTQENERRGSSDGQQRSFSDRMQRLTVNGPTSPPTSRPGSSYGGSSKGSRSASDYLDDRSNKIDIHLCLPMPLQIDLSNAQARPTAEDVETLITIRNAFAFLLGQPLVATAKQSSMFAMLLKIADVLQRYEFSNLDGSTLGEEAAGTFARYVEEFKLADVRSSREKTIEAVVLGERMRSLDLYNEGFVHLVGKYDDVWALKSPKFHLITDITRKRMERAHLDLSTRLRNVQTRLDDFDFPSLFAGFANSTSSSESKVVRFKDWKSSYMSMRRHVMSLYKHQYGAWPPKAKSKKNDFEESGLNRLLLQELYQDFSDLYDTLVDRSSLTTRSTGLASPGGAEDQQEPMPRALRRILDEYDLSTAPVQPPIPFDLPQLPSLSSTRRNFDTLDPHKQKKEKSKRLRDDEINNALLQSCNRDSLKSTPFLEAFLAYERRSAHGKSMEDICDLRVGQWIFMYAVIQSLPLVVVDAPGIKWSQGVEHFLCEVPKGSAPWITAESVSVKQSWYGIAGGSGLVSLPADVVEHGVDGIYRRSHCWQAAEKWAGYSAIPPALPFEELLPPVMPSQPGSRRASPSPDRRASMALGLEQLPLPPGVAPSGARPVSFYDPSKTFGAILGPGNTGKKKK</sequence>
<dbReference type="PANTHER" id="PTHR39601:SF2">
    <property type="entry name" value="CHORIOGENIN HMINOR"/>
    <property type="match status" value="1"/>
</dbReference>
<dbReference type="Proteomes" id="UP001166286">
    <property type="component" value="Unassembled WGS sequence"/>
</dbReference>